<protein>
    <submittedName>
        <fullName evidence="10">Cytochrome P450 2J6</fullName>
    </submittedName>
</protein>
<dbReference type="GO" id="GO:0005506">
    <property type="term" value="F:iron ion binding"/>
    <property type="evidence" value="ECO:0007669"/>
    <property type="project" value="InterPro"/>
</dbReference>
<feature type="binding site" description="axial binding residue" evidence="7">
    <location>
        <position position="443"/>
    </location>
    <ligand>
        <name>heme</name>
        <dbReference type="ChEBI" id="CHEBI:30413"/>
    </ligand>
    <ligandPart>
        <name>Fe</name>
        <dbReference type="ChEBI" id="CHEBI:18248"/>
    </ligandPart>
</feature>
<dbReference type="STRING" id="48709.A0A1D2NCC0"/>
<evidence type="ECO:0000256" key="6">
    <source>
        <dbReference type="ARBA" id="ARBA00023033"/>
    </source>
</evidence>
<dbReference type="Proteomes" id="UP000094527">
    <property type="component" value="Unassembled WGS sequence"/>
</dbReference>
<evidence type="ECO:0000256" key="5">
    <source>
        <dbReference type="ARBA" id="ARBA00023004"/>
    </source>
</evidence>
<evidence type="ECO:0000256" key="3">
    <source>
        <dbReference type="ARBA" id="ARBA00022723"/>
    </source>
</evidence>
<evidence type="ECO:0000313" key="10">
    <source>
        <dbReference type="EMBL" id="ODN02646.1"/>
    </source>
</evidence>
<proteinExistence type="inferred from homology"/>
<keyword evidence="11" id="KW-1185">Reference proteome</keyword>
<keyword evidence="5 7" id="KW-0408">Iron</keyword>
<dbReference type="PROSITE" id="PS00086">
    <property type="entry name" value="CYTOCHROME_P450"/>
    <property type="match status" value="1"/>
</dbReference>
<keyword evidence="4 8" id="KW-0560">Oxidoreductase</keyword>
<dbReference type="GO" id="GO:0006082">
    <property type="term" value="P:organic acid metabolic process"/>
    <property type="evidence" value="ECO:0007669"/>
    <property type="project" value="TreeGrafter"/>
</dbReference>
<keyword evidence="6 8" id="KW-0503">Monooxygenase</keyword>
<dbReference type="SUPFAM" id="SSF48264">
    <property type="entry name" value="Cytochrome P450"/>
    <property type="match status" value="1"/>
</dbReference>
<evidence type="ECO:0000256" key="2">
    <source>
        <dbReference type="ARBA" id="ARBA00010617"/>
    </source>
</evidence>
<dbReference type="InterPro" id="IPR036396">
    <property type="entry name" value="Cyt_P450_sf"/>
</dbReference>
<dbReference type="PANTHER" id="PTHR24300">
    <property type="entry name" value="CYTOCHROME P450 508A4-RELATED"/>
    <property type="match status" value="1"/>
</dbReference>
<keyword evidence="9" id="KW-0812">Transmembrane</keyword>
<dbReference type="Pfam" id="PF00067">
    <property type="entry name" value="p450"/>
    <property type="match status" value="1"/>
</dbReference>
<evidence type="ECO:0000256" key="4">
    <source>
        <dbReference type="ARBA" id="ARBA00023002"/>
    </source>
</evidence>
<gene>
    <name evidence="10" type="ORF">Ocin01_04049</name>
</gene>
<evidence type="ECO:0000256" key="9">
    <source>
        <dbReference type="SAM" id="Phobius"/>
    </source>
</evidence>
<dbReference type="GO" id="GO:0016712">
    <property type="term" value="F:oxidoreductase activity, acting on paired donors, with incorporation or reduction of molecular oxygen, reduced flavin or flavoprotein as one donor, and incorporation of one atom of oxygen"/>
    <property type="evidence" value="ECO:0007669"/>
    <property type="project" value="TreeGrafter"/>
</dbReference>
<evidence type="ECO:0000313" key="11">
    <source>
        <dbReference type="Proteomes" id="UP000094527"/>
    </source>
</evidence>
<comment type="caution">
    <text evidence="10">The sequence shown here is derived from an EMBL/GenBank/DDBJ whole genome shotgun (WGS) entry which is preliminary data.</text>
</comment>
<keyword evidence="3 7" id="KW-0479">Metal-binding</keyword>
<dbReference type="InterPro" id="IPR050182">
    <property type="entry name" value="Cytochrome_P450_fam2"/>
</dbReference>
<sequence length="501" mass="57567">MGMGVTAYLFIATGLVGLAYFAKKWLEFRKMPPGPWGIPILGYLPFMLFRNPLKAFPEFKKRYGKVFSMTLGDFRVVVINDYKLINEAYKQDVFLGRPAFVAQMTRNHGQKRGLLFSEGQVWQEQRRFALRHLRNFGFGKHSMESSLLYEAQELMTFFKDNAGKPICLRNKFNASVLNSLWYICTGTRFGVDDPNFSFMIDSFINNMQKLELTGLVYFFPWVLKNTDIFIKGFWENFLRSRDRIQGLIKNCIEEHKKTFDDSDLRDFIDAMISKWKTTDDPKSSFFKEEGDLNMLLVLVDLFLAGAETTSSTLQWAMLYMITFPEIQTKVQQEIDAVIGPTRLPSLEDRPSMIYTEATLNEIHRYCSLVPCSVFHNTLEDAELAGYHIPKDTVILANLRDAHYDKGYWGDPENFRPERFIDETGTKIVRHDAFMPFSAGKRTCLGDQLAKDSLFIFFTCLMQKFRVAKDPNAGVLSMEPNAPTLIVAPVPFDIVVAPRGSS</sequence>
<dbReference type="GO" id="GO:0005737">
    <property type="term" value="C:cytoplasm"/>
    <property type="evidence" value="ECO:0007669"/>
    <property type="project" value="TreeGrafter"/>
</dbReference>
<dbReference type="EMBL" id="LJIJ01000102">
    <property type="protein sequence ID" value="ODN02646.1"/>
    <property type="molecule type" value="Genomic_DNA"/>
</dbReference>
<dbReference type="PRINTS" id="PR00463">
    <property type="entry name" value="EP450I"/>
</dbReference>
<dbReference type="InterPro" id="IPR001128">
    <property type="entry name" value="Cyt_P450"/>
</dbReference>
<evidence type="ECO:0000256" key="8">
    <source>
        <dbReference type="RuleBase" id="RU000461"/>
    </source>
</evidence>
<dbReference type="FunFam" id="1.10.630.10:FF:000036">
    <property type="entry name" value="CYtochrome P450 family"/>
    <property type="match status" value="1"/>
</dbReference>
<dbReference type="OrthoDB" id="3934656at2759"/>
<dbReference type="GO" id="GO:0020037">
    <property type="term" value="F:heme binding"/>
    <property type="evidence" value="ECO:0007669"/>
    <property type="project" value="InterPro"/>
</dbReference>
<keyword evidence="9" id="KW-1133">Transmembrane helix</keyword>
<evidence type="ECO:0000256" key="7">
    <source>
        <dbReference type="PIRSR" id="PIRSR602401-1"/>
    </source>
</evidence>
<keyword evidence="7 8" id="KW-0349">Heme</keyword>
<dbReference type="GO" id="GO:0006805">
    <property type="term" value="P:xenobiotic metabolic process"/>
    <property type="evidence" value="ECO:0007669"/>
    <property type="project" value="TreeGrafter"/>
</dbReference>
<dbReference type="Gene3D" id="1.10.630.10">
    <property type="entry name" value="Cytochrome P450"/>
    <property type="match status" value="1"/>
</dbReference>
<dbReference type="OMA" id="QWAMLYM"/>
<dbReference type="PRINTS" id="PR00385">
    <property type="entry name" value="P450"/>
</dbReference>
<dbReference type="AlphaFoldDB" id="A0A1D2NCC0"/>
<feature type="transmembrane region" description="Helical" evidence="9">
    <location>
        <begin position="6"/>
        <end position="22"/>
    </location>
</feature>
<dbReference type="InterPro" id="IPR017972">
    <property type="entry name" value="Cyt_P450_CS"/>
</dbReference>
<dbReference type="GO" id="GO:0008395">
    <property type="term" value="F:steroid hydroxylase activity"/>
    <property type="evidence" value="ECO:0007669"/>
    <property type="project" value="TreeGrafter"/>
</dbReference>
<evidence type="ECO:0000256" key="1">
    <source>
        <dbReference type="ARBA" id="ARBA00001971"/>
    </source>
</evidence>
<organism evidence="10 11">
    <name type="scientific">Orchesella cincta</name>
    <name type="common">Springtail</name>
    <name type="synonym">Podura cincta</name>
    <dbReference type="NCBI Taxonomy" id="48709"/>
    <lineage>
        <taxon>Eukaryota</taxon>
        <taxon>Metazoa</taxon>
        <taxon>Ecdysozoa</taxon>
        <taxon>Arthropoda</taxon>
        <taxon>Hexapoda</taxon>
        <taxon>Collembola</taxon>
        <taxon>Entomobryomorpha</taxon>
        <taxon>Entomobryoidea</taxon>
        <taxon>Orchesellidae</taxon>
        <taxon>Orchesellinae</taxon>
        <taxon>Orchesella</taxon>
    </lineage>
</organism>
<name>A0A1D2NCC0_ORCCI</name>
<dbReference type="PANTHER" id="PTHR24300:SF403">
    <property type="entry name" value="CYTOCHROME P450 306A1"/>
    <property type="match status" value="1"/>
</dbReference>
<reference evidence="10 11" key="1">
    <citation type="journal article" date="2016" name="Genome Biol. Evol.">
        <title>Gene Family Evolution Reflects Adaptation to Soil Environmental Stressors in the Genome of the Collembolan Orchesella cincta.</title>
        <authorList>
            <person name="Faddeeva-Vakhrusheva A."/>
            <person name="Derks M.F."/>
            <person name="Anvar S.Y."/>
            <person name="Agamennone V."/>
            <person name="Suring W."/>
            <person name="Smit S."/>
            <person name="van Straalen N.M."/>
            <person name="Roelofs D."/>
        </authorList>
    </citation>
    <scope>NUCLEOTIDE SEQUENCE [LARGE SCALE GENOMIC DNA]</scope>
    <source>
        <tissue evidence="10">Mixed pool</tissue>
    </source>
</reference>
<comment type="similarity">
    <text evidence="2 8">Belongs to the cytochrome P450 family.</text>
</comment>
<dbReference type="InterPro" id="IPR002401">
    <property type="entry name" value="Cyt_P450_E_grp-I"/>
</dbReference>
<accession>A0A1D2NCC0</accession>
<comment type="cofactor">
    <cofactor evidence="1 7">
        <name>heme</name>
        <dbReference type="ChEBI" id="CHEBI:30413"/>
    </cofactor>
</comment>
<keyword evidence="9" id="KW-0472">Membrane</keyword>